<reference evidence="2 3" key="1">
    <citation type="submission" date="2013-11" db="EMBL/GenBank/DDBJ databases">
        <title>Opisthorchis viverrini - life in the bile duct.</title>
        <authorList>
            <person name="Young N.D."/>
            <person name="Nagarajan N."/>
            <person name="Lin S.J."/>
            <person name="Korhonen P.K."/>
            <person name="Jex A.R."/>
            <person name="Hall R.S."/>
            <person name="Safavi-Hemami H."/>
            <person name="Kaewkong W."/>
            <person name="Bertrand D."/>
            <person name="Gao S."/>
            <person name="Seet Q."/>
            <person name="Wongkham S."/>
            <person name="Teh B.T."/>
            <person name="Wongkham C."/>
            <person name="Intapan P.M."/>
            <person name="Maleewong W."/>
            <person name="Yang X."/>
            <person name="Hu M."/>
            <person name="Wang Z."/>
            <person name="Hofmann A."/>
            <person name="Sternberg P.W."/>
            <person name="Tan P."/>
            <person name="Wang J."/>
            <person name="Gasser R.B."/>
        </authorList>
    </citation>
    <scope>NUCLEOTIDE SEQUENCE [LARGE SCALE GENOMIC DNA]</scope>
</reference>
<gene>
    <name evidence="2" type="ORF">T265_07564</name>
</gene>
<dbReference type="CTD" id="20321743"/>
<accession>A0A075AB50</accession>
<evidence type="ECO:0000313" key="2">
    <source>
        <dbReference type="EMBL" id="KER24834.1"/>
    </source>
</evidence>
<protein>
    <submittedName>
        <fullName evidence="2">Uncharacterized protein</fullName>
    </submittedName>
</protein>
<name>A0A075AB50_OPIVI</name>
<proteinExistence type="predicted"/>
<organism evidence="2 3">
    <name type="scientific">Opisthorchis viverrini</name>
    <name type="common">Southeast Asian liver fluke</name>
    <dbReference type="NCBI Taxonomy" id="6198"/>
    <lineage>
        <taxon>Eukaryota</taxon>
        <taxon>Metazoa</taxon>
        <taxon>Spiralia</taxon>
        <taxon>Lophotrochozoa</taxon>
        <taxon>Platyhelminthes</taxon>
        <taxon>Trematoda</taxon>
        <taxon>Digenea</taxon>
        <taxon>Opisthorchiida</taxon>
        <taxon>Opisthorchiata</taxon>
        <taxon>Opisthorchiidae</taxon>
        <taxon>Opisthorchis</taxon>
    </lineage>
</organism>
<dbReference type="Proteomes" id="UP000054324">
    <property type="component" value="Unassembled WGS sequence"/>
</dbReference>
<evidence type="ECO:0000256" key="1">
    <source>
        <dbReference type="SAM" id="MobiDB-lite"/>
    </source>
</evidence>
<dbReference type="KEGG" id="ovi:T265_07564"/>
<keyword evidence="3" id="KW-1185">Reference proteome</keyword>
<feature type="region of interest" description="Disordered" evidence="1">
    <location>
        <begin position="56"/>
        <end position="82"/>
    </location>
</feature>
<dbReference type="EMBL" id="KL596795">
    <property type="protein sequence ID" value="KER24834.1"/>
    <property type="molecule type" value="Genomic_DNA"/>
</dbReference>
<evidence type="ECO:0000313" key="3">
    <source>
        <dbReference type="Proteomes" id="UP000054324"/>
    </source>
</evidence>
<sequence>MQTSLVAFLSPPSSRFVPSHEINIRHITLFHRISYSPHVRHVNLLESSALLLHHVNQDPGNRGDDNLNDGQSDANGGHNKTSKIAEAARADANADEYEEYYSYEDHVRANQERSGKLKKLDVLNSSSLSSFDHDFSDMVMNSYLAMSHTEMKRRRVIYHLHHVDFHCIWLKHKARSVSLGLSITLNATSSSPQIRHNTLDNTSATFGIPVAMKANIVILS</sequence>
<dbReference type="AlphaFoldDB" id="A0A075AB50"/>
<dbReference type="RefSeq" id="XP_009171385.1">
    <property type="nucleotide sequence ID" value="XM_009173121.1"/>
</dbReference>
<dbReference type="GeneID" id="20321743"/>